<keyword evidence="2" id="KW-0812">Transmembrane</keyword>
<feature type="region of interest" description="Disordered" evidence="1">
    <location>
        <begin position="265"/>
        <end position="299"/>
    </location>
</feature>
<feature type="region of interest" description="Disordered" evidence="1">
    <location>
        <begin position="220"/>
        <end position="239"/>
    </location>
</feature>
<reference evidence="5" key="1">
    <citation type="submission" date="2023-04" db="EMBL/GenBank/DDBJ databases">
        <title>Black Yeasts Isolated from many extreme environments.</title>
        <authorList>
            <person name="Coleine C."/>
            <person name="Stajich J.E."/>
            <person name="Selbmann L."/>
        </authorList>
    </citation>
    <scope>NUCLEOTIDE SEQUENCE</scope>
    <source>
        <strain evidence="5">CCFEE 5312</strain>
    </source>
</reference>
<evidence type="ECO:0000256" key="1">
    <source>
        <dbReference type="SAM" id="MobiDB-lite"/>
    </source>
</evidence>
<dbReference type="EMBL" id="JAWDJX010000021">
    <property type="protein sequence ID" value="KAK3052253.1"/>
    <property type="molecule type" value="Genomic_DNA"/>
</dbReference>
<evidence type="ECO:0000256" key="2">
    <source>
        <dbReference type="SAM" id="Phobius"/>
    </source>
</evidence>
<organism evidence="5 6">
    <name type="scientific">Extremus antarcticus</name>
    <dbReference type="NCBI Taxonomy" id="702011"/>
    <lineage>
        <taxon>Eukaryota</taxon>
        <taxon>Fungi</taxon>
        <taxon>Dikarya</taxon>
        <taxon>Ascomycota</taxon>
        <taxon>Pezizomycotina</taxon>
        <taxon>Dothideomycetes</taxon>
        <taxon>Dothideomycetidae</taxon>
        <taxon>Mycosphaerellales</taxon>
        <taxon>Extremaceae</taxon>
        <taxon>Extremus</taxon>
    </lineage>
</organism>
<evidence type="ECO:0000313" key="5">
    <source>
        <dbReference type="EMBL" id="KAK3052253.1"/>
    </source>
</evidence>
<proteinExistence type="predicted"/>
<accession>A0AAJ0GDF2</accession>
<evidence type="ECO:0000313" key="6">
    <source>
        <dbReference type="Proteomes" id="UP001271007"/>
    </source>
</evidence>
<dbReference type="PANTHER" id="PTHR40622">
    <property type="match status" value="1"/>
</dbReference>
<dbReference type="AlphaFoldDB" id="A0AAJ0GDF2"/>
<feature type="region of interest" description="Disordered" evidence="1">
    <location>
        <begin position="362"/>
        <end position="381"/>
    </location>
</feature>
<dbReference type="Pfam" id="PF24854">
    <property type="entry name" value="DUF7728"/>
    <property type="match status" value="1"/>
</dbReference>
<keyword evidence="2" id="KW-1133">Transmembrane helix</keyword>
<feature type="chain" id="PRO_5042524864" description="DUF7728 domain-containing protein" evidence="3">
    <location>
        <begin position="19"/>
        <end position="413"/>
    </location>
</feature>
<dbReference type="InterPro" id="IPR056145">
    <property type="entry name" value="DUF7728"/>
</dbReference>
<keyword evidence="2" id="KW-0472">Membrane</keyword>
<feature type="transmembrane region" description="Helical" evidence="2">
    <location>
        <begin position="318"/>
        <end position="351"/>
    </location>
</feature>
<dbReference type="Proteomes" id="UP001271007">
    <property type="component" value="Unassembled WGS sequence"/>
</dbReference>
<protein>
    <recommendedName>
        <fullName evidence="4">DUF7728 domain-containing protein</fullName>
    </recommendedName>
</protein>
<sequence length="413" mass="44978">MLFSSTVLAAICVGATSAIVLPPGLHLPSADEEQARPTSIANPKRQRIEIPCPSCAFPTSQHTDTDDDFAKDDEAAFWTQSSNILTLDFSISKDGQKLQLDDEAIYPSQAYIAAAFGGLPIYVTQTPAQAADLDSFSTEPYRTPLEVTAFGLVVSSSPSISDFGEDDQNGDRVIRTQLQITGLNRQYVDLGGIAIDLLRTNDGELAILSILWLAPSSTPLSPPLSEMPPPTLSQPQAGTSCATSPGMTCKLKSLLTTLRKNGLGLRTRPSCSGRRKAGSNFSPMGQQHHSRPQHWRPSDSYRYGHRRPHILPSLTRSVIAILIPVMAGITTGLLVSLVGLLMGRVIGYAWIKVARLRRNRDGGIRSDDESWPGEGRDGREKHVHLEPPPVYEHAPAYEDAPAYEEVSFTIRVR</sequence>
<evidence type="ECO:0000256" key="3">
    <source>
        <dbReference type="SAM" id="SignalP"/>
    </source>
</evidence>
<comment type="caution">
    <text evidence="5">The sequence shown here is derived from an EMBL/GenBank/DDBJ whole genome shotgun (WGS) entry which is preliminary data.</text>
</comment>
<keyword evidence="6" id="KW-1185">Reference proteome</keyword>
<name>A0AAJ0GDF2_9PEZI</name>
<keyword evidence="3" id="KW-0732">Signal</keyword>
<feature type="compositionally biased region" description="Pro residues" evidence="1">
    <location>
        <begin position="220"/>
        <end position="232"/>
    </location>
</feature>
<gene>
    <name evidence="5" type="ORF">LTR09_006463</name>
</gene>
<feature type="domain" description="DUF7728" evidence="4">
    <location>
        <begin position="45"/>
        <end position="210"/>
    </location>
</feature>
<feature type="signal peptide" evidence="3">
    <location>
        <begin position="1"/>
        <end position="18"/>
    </location>
</feature>
<dbReference type="PANTHER" id="PTHR40622:SF1">
    <property type="match status" value="1"/>
</dbReference>
<evidence type="ECO:0000259" key="4">
    <source>
        <dbReference type="Pfam" id="PF24854"/>
    </source>
</evidence>